<dbReference type="RefSeq" id="WP_162363131.1">
    <property type="nucleotide sequence ID" value="NZ_CP047591.1"/>
</dbReference>
<dbReference type="EMBL" id="CP047591">
    <property type="protein sequence ID" value="QHI73366.1"/>
    <property type="molecule type" value="Genomic_DNA"/>
</dbReference>
<keyword evidence="2" id="KW-1185">Reference proteome</keyword>
<name>A0A6P1MNW0_9FIRM</name>
<protein>
    <recommendedName>
        <fullName evidence="3">Alcohol acetyltransferase</fullName>
    </recommendedName>
</protein>
<reference evidence="1 2" key="1">
    <citation type="submission" date="2020-01" db="EMBL/GenBank/DDBJ databases">
        <title>Genomic analysis of Aminipila sp. CBA3637.</title>
        <authorList>
            <person name="Kim Y.B."/>
            <person name="Roh S.W."/>
        </authorList>
    </citation>
    <scope>NUCLEOTIDE SEQUENCE [LARGE SCALE GENOMIC DNA]</scope>
    <source>
        <strain evidence="1 2">CBA3637</strain>
    </source>
</reference>
<evidence type="ECO:0000313" key="1">
    <source>
        <dbReference type="EMBL" id="QHI73366.1"/>
    </source>
</evidence>
<dbReference type="Proteomes" id="UP000463883">
    <property type="component" value="Chromosome"/>
</dbReference>
<evidence type="ECO:0000313" key="2">
    <source>
        <dbReference type="Proteomes" id="UP000463883"/>
    </source>
</evidence>
<sequence>MYKGQTVEWLRLDNAGKIFPSTSGKRNTSVFRFSCELYENVEPEKLQKALEITTEEFPHFLSVLRSGVFWHYLEISSLVPKVHIEDREICSPIFSRYNRGLLFDVSYYGNRINLEVYHVLADGTGTLHFLKALIYNYIILIHNKLKENPALKPPYTAPYSSRMEDGFRKYYRKEIRKRSLKPQKAYKIKGNKTIPGTYVCIEGVMDCTQVIQLAKQYGASLTIFLTALLVKSIHKERQRSKEDQDIVVTVPVDLRKYFPSDTVRNFFGNIRVSHNFEKNGGEITDIIKSIKNGFKEELTEDKLSKRLSRLMYFERHKAIRMIPLFFKNWILKSIRRVSDSEETTVISNVGKVELPDVLKPYVKLINVFVGTSGIQLCACTYENYLSVTFSSVFLETDIQRNFYRSLTEQGLEVEIRSNLVE</sequence>
<proteinExistence type="predicted"/>
<gene>
    <name evidence="1" type="ORF">Ami3637_14150</name>
</gene>
<evidence type="ECO:0008006" key="3">
    <source>
        <dbReference type="Google" id="ProtNLM"/>
    </source>
</evidence>
<dbReference type="AlphaFoldDB" id="A0A6P1MNW0"/>
<dbReference type="KEGG" id="amic:Ami3637_14150"/>
<accession>A0A6P1MNW0</accession>
<organism evidence="1 2">
    <name type="scientific">Aminipila terrae</name>
    <dbReference type="NCBI Taxonomy" id="2697030"/>
    <lineage>
        <taxon>Bacteria</taxon>
        <taxon>Bacillati</taxon>
        <taxon>Bacillota</taxon>
        <taxon>Clostridia</taxon>
        <taxon>Peptostreptococcales</taxon>
        <taxon>Anaerovoracaceae</taxon>
        <taxon>Aminipila</taxon>
    </lineage>
</organism>